<comment type="caution">
    <text evidence="2">The sequence shown here is derived from an EMBL/GenBank/DDBJ whole genome shotgun (WGS) entry which is preliminary data.</text>
</comment>
<dbReference type="PANTHER" id="PTHR41521:SF4">
    <property type="entry name" value="BLR0684 PROTEIN"/>
    <property type="match status" value="1"/>
</dbReference>
<dbReference type="RefSeq" id="WP_052818140.1">
    <property type="nucleotide sequence ID" value="NZ_JYHD01000132.1"/>
</dbReference>
<proteinExistence type="predicted"/>
<feature type="domain" description="DUF1330" evidence="1">
    <location>
        <begin position="5"/>
        <end position="97"/>
    </location>
</feature>
<reference evidence="2 3" key="1">
    <citation type="submission" date="2015-09" db="EMBL/GenBank/DDBJ databases">
        <title>Genome announcement of multiple Pseudomonas syringae strains.</title>
        <authorList>
            <person name="Thakur S."/>
            <person name="Wang P.W."/>
            <person name="Gong Y."/>
            <person name="Weir B.S."/>
            <person name="Guttman D.S."/>
        </authorList>
    </citation>
    <scope>NUCLEOTIDE SEQUENCE [LARGE SCALE GENOMIC DNA]</scope>
    <source>
        <strain evidence="2 3">ICMP9757</strain>
    </source>
</reference>
<dbReference type="Proteomes" id="UP000050345">
    <property type="component" value="Unassembled WGS sequence"/>
</dbReference>
<evidence type="ECO:0000313" key="3">
    <source>
        <dbReference type="Proteomes" id="UP000050345"/>
    </source>
</evidence>
<accession>A0A9X0KV70</accession>
<protein>
    <recommendedName>
        <fullName evidence="1">DUF1330 domain-containing protein</fullName>
    </recommendedName>
</protein>
<name>A0A9X0KV70_PSESX</name>
<dbReference type="InterPro" id="IPR010753">
    <property type="entry name" value="DUF1330"/>
</dbReference>
<evidence type="ECO:0000259" key="1">
    <source>
        <dbReference type="Pfam" id="PF07045"/>
    </source>
</evidence>
<evidence type="ECO:0000313" key="2">
    <source>
        <dbReference type="EMBL" id="KPX09275.1"/>
    </source>
</evidence>
<gene>
    <name evidence="2" type="ORF">ALO73_00825</name>
</gene>
<dbReference type="AlphaFoldDB" id="A0A9X0KV70"/>
<dbReference type="EMBL" id="LJQF01000309">
    <property type="protein sequence ID" value="KPX09275.1"/>
    <property type="molecule type" value="Genomic_DNA"/>
</dbReference>
<sequence>MSKPTYFILEINIRDAEGMKPYLDNVGATIAPFAFDFLANGGEIVPLEGQPPIGKIVVLRFESMEAAQTWYNSPSYRQILGHRLTSADNRAFLVEGL</sequence>
<dbReference type="Pfam" id="PF07045">
    <property type="entry name" value="DUF1330"/>
    <property type="match status" value="1"/>
</dbReference>
<dbReference type="PANTHER" id="PTHR41521">
    <property type="match status" value="1"/>
</dbReference>
<dbReference type="Gene3D" id="3.30.70.100">
    <property type="match status" value="1"/>
</dbReference>
<organism evidence="2 3">
    <name type="scientific">Pseudomonas syringae pv. daphniphylli</name>
    <dbReference type="NCBI Taxonomy" id="264455"/>
    <lineage>
        <taxon>Bacteria</taxon>
        <taxon>Pseudomonadati</taxon>
        <taxon>Pseudomonadota</taxon>
        <taxon>Gammaproteobacteria</taxon>
        <taxon>Pseudomonadales</taxon>
        <taxon>Pseudomonadaceae</taxon>
        <taxon>Pseudomonas</taxon>
        <taxon>Pseudomonas syringae</taxon>
    </lineage>
</organism>
<dbReference type="InterPro" id="IPR011008">
    <property type="entry name" value="Dimeric_a/b-barrel"/>
</dbReference>
<dbReference type="SUPFAM" id="SSF54909">
    <property type="entry name" value="Dimeric alpha+beta barrel"/>
    <property type="match status" value="1"/>
</dbReference>